<sequence length="404" mass="44840">MKLGKFISTGAVISLLVTTHFGVASADQAIVNDQEKSNWHAEHEIEHSVGQLTFIGEQRIPNDEVYEETLVGGLSGIDYEPKTHKWIIISDDRSDKSPARFYTAKLKYDTNSFSSVKLTGMTEFKQSDGTTYPNKTDYAANKKGVVPDLESIRFDPTNDSIWYTSEGDRSLAFNPFIYQAERNGDYLSSFQIPETFKIDQSNADVQKGFRNNLALEGSSFSPDGKYYFTSMEASLYQDGDISTVDSGSYSRITKYDRNGDIAAEYAYPIDAIPAQPGSGKNADNGVSEMLAVNDHQFLIIERSGVQAADGSYSNYIRIYEVDTEEATNVKSLESLKLGQFKPVSKKLVLNLNSLNLPKLDNIEGITWGPKLKNGHDSLVLVSDNNFNSSQVTQFLAFDVSPESK</sequence>
<dbReference type="SUPFAM" id="SSF75011">
    <property type="entry name" value="3-carboxy-cis,cis-mucoante lactonizing enzyme"/>
    <property type="match status" value="1"/>
</dbReference>
<keyword evidence="4" id="KW-1185">Reference proteome</keyword>
<dbReference type="InterPro" id="IPR027372">
    <property type="entry name" value="Phytase-like_dom"/>
</dbReference>
<evidence type="ECO:0000313" key="3">
    <source>
        <dbReference type="EMBL" id="RCW46404.1"/>
    </source>
</evidence>
<proteinExistence type="predicted"/>
<accession>A0A368VYF8</accession>
<dbReference type="Proteomes" id="UP000252415">
    <property type="component" value="Unassembled WGS sequence"/>
</dbReference>
<dbReference type="OrthoDB" id="9803927at2"/>
<gene>
    <name evidence="3" type="ORF">DFP97_10946</name>
</gene>
<comment type="caution">
    <text evidence="3">The sequence shown here is derived from an EMBL/GenBank/DDBJ whole genome shotgun (WGS) entry which is preliminary data.</text>
</comment>
<dbReference type="EMBL" id="QPJD01000009">
    <property type="protein sequence ID" value="RCW46404.1"/>
    <property type="molecule type" value="Genomic_DNA"/>
</dbReference>
<evidence type="ECO:0000313" key="4">
    <source>
        <dbReference type="Proteomes" id="UP000252415"/>
    </source>
</evidence>
<dbReference type="Pfam" id="PF13449">
    <property type="entry name" value="Phytase-like"/>
    <property type="match status" value="1"/>
</dbReference>
<feature type="domain" description="Phytase-like" evidence="2">
    <location>
        <begin position="70"/>
        <end position="386"/>
    </location>
</feature>
<feature type="signal peptide" evidence="1">
    <location>
        <begin position="1"/>
        <end position="26"/>
    </location>
</feature>
<feature type="chain" id="PRO_5016579088" description="Phytase-like domain-containing protein" evidence="1">
    <location>
        <begin position="27"/>
        <end position="404"/>
    </location>
</feature>
<keyword evidence="1" id="KW-0732">Signal</keyword>
<protein>
    <recommendedName>
        <fullName evidence="2">Phytase-like domain-containing protein</fullName>
    </recommendedName>
</protein>
<dbReference type="AlphaFoldDB" id="A0A368VYF8"/>
<evidence type="ECO:0000259" key="2">
    <source>
        <dbReference type="Pfam" id="PF13449"/>
    </source>
</evidence>
<name>A0A368VYF8_9BACL</name>
<organism evidence="3 4">
    <name type="scientific">Paenibacillus prosopidis</name>
    <dbReference type="NCBI Taxonomy" id="630520"/>
    <lineage>
        <taxon>Bacteria</taxon>
        <taxon>Bacillati</taxon>
        <taxon>Bacillota</taxon>
        <taxon>Bacilli</taxon>
        <taxon>Bacillales</taxon>
        <taxon>Paenibacillaceae</taxon>
        <taxon>Paenibacillus</taxon>
    </lineage>
</organism>
<dbReference type="PANTHER" id="PTHR37957">
    <property type="entry name" value="BLR7070 PROTEIN"/>
    <property type="match status" value="1"/>
</dbReference>
<dbReference type="RefSeq" id="WP_114381064.1">
    <property type="nucleotide sequence ID" value="NZ_QPJD01000009.1"/>
</dbReference>
<reference evidence="3 4" key="1">
    <citation type="submission" date="2018-07" db="EMBL/GenBank/DDBJ databases">
        <title>Genomic Encyclopedia of Type Strains, Phase III (KMG-III): the genomes of soil and plant-associated and newly described type strains.</title>
        <authorList>
            <person name="Whitman W."/>
        </authorList>
    </citation>
    <scope>NUCLEOTIDE SEQUENCE [LARGE SCALE GENOMIC DNA]</scope>
    <source>
        <strain evidence="3 4">CECT 7506</strain>
    </source>
</reference>
<dbReference type="PANTHER" id="PTHR37957:SF1">
    <property type="entry name" value="PHYTASE-LIKE DOMAIN-CONTAINING PROTEIN"/>
    <property type="match status" value="1"/>
</dbReference>
<evidence type="ECO:0000256" key="1">
    <source>
        <dbReference type="SAM" id="SignalP"/>
    </source>
</evidence>